<comment type="caution">
    <text evidence="3">The sequence shown here is derived from an EMBL/GenBank/DDBJ whole genome shotgun (WGS) entry which is preliminary data.</text>
</comment>
<evidence type="ECO:0000259" key="2">
    <source>
        <dbReference type="Pfam" id="PF05678"/>
    </source>
</evidence>
<dbReference type="InterPro" id="IPR039609">
    <property type="entry name" value="VQ_15/22"/>
</dbReference>
<reference evidence="3" key="1">
    <citation type="submission" date="2023-07" db="EMBL/GenBank/DDBJ databases">
        <title>A chromosome-level genome assembly of Lolium multiflorum.</title>
        <authorList>
            <person name="Chen Y."/>
            <person name="Copetti D."/>
            <person name="Kolliker R."/>
            <person name="Studer B."/>
        </authorList>
    </citation>
    <scope>NUCLEOTIDE SEQUENCE</scope>
    <source>
        <strain evidence="3">02402/16</strain>
        <tissue evidence="3">Leaf</tissue>
    </source>
</reference>
<dbReference type="Proteomes" id="UP001231189">
    <property type="component" value="Unassembled WGS sequence"/>
</dbReference>
<dbReference type="InterPro" id="IPR008889">
    <property type="entry name" value="VQ"/>
</dbReference>
<dbReference type="PANTHER" id="PTHR33179:SF10">
    <property type="entry name" value="OS02G0753700 PROTEIN"/>
    <property type="match status" value="1"/>
</dbReference>
<feature type="region of interest" description="Disordered" evidence="1">
    <location>
        <begin position="30"/>
        <end position="63"/>
    </location>
</feature>
<name>A0AAD8VUN0_LOLMU</name>
<evidence type="ECO:0000313" key="4">
    <source>
        <dbReference type="Proteomes" id="UP001231189"/>
    </source>
</evidence>
<accession>A0AAD8VUN0</accession>
<dbReference type="PANTHER" id="PTHR33179">
    <property type="entry name" value="VQ MOTIF-CONTAINING PROTEIN"/>
    <property type="match status" value="1"/>
</dbReference>
<evidence type="ECO:0000313" key="3">
    <source>
        <dbReference type="EMBL" id="KAK1619924.1"/>
    </source>
</evidence>
<dbReference type="Pfam" id="PF05678">
    <property type="entry name" value="VQ"/>
    <property type="match status" value="1"/>
</dbReference>
<proteinExistence type="predicted"/>
<evidence type="ECO:0000256" key="1">
    <source>
        <dbReference type="SAM" id="MobiDB-lite"/>
    </source>
</evidence>
<dbReference type="AlphaFoldDB" id="A0AAD8VUN0"/>
<dbReference type="EMBL" id="JAUUTY010000006">
    <property type="protein sequence ID" value="KAK1619924.1"/>
    <property type="molecule type" value="Genomic_DNA"/>
</dbReference>
<sequence>MYSCSHRDRTGAVERAVAFGSKYQPCNTAPTARAAASQVLPSDAQPPPRRPRKSASRRSSTTVVATDVSNFRAMVQELTGFQPAPAAIFRPQPRRAHATAASHSLLAAAHGCGGAVLQGRSTDAAATAGNGSRDVPAVVQPLMHPSPGVFDFDALGDLGLPEFDTWPDLSFE</sequence>
<gene>
    <name evidence="3" type="ORF">QYE76_025441</name>
</gene>
<feature type="domain" description="VQ" evidence="2">
    <location>
        <begin position="58"/>
        <end position="83"/>
    </location>
</feature>
<keyword evidence="4" id="KW-1185">Reference proteome</keyword>
<protein>
    <recommendedName>
        <fullName evidence="2">VQ domain-containing protein</fullName>
    </recommendedName>
</protein>
<organism evidence="3 4">
    <name type="scientific">Lolium multiflorum</name>
    <name type="common">Italian ryegrass</name>
    <name type="synonym">Lolium perenne subsp. multiflorum</name>
    <dbReference type="NCBI Taxonomy" id="4521"/>
    <lineage>
        <taxon>Eukaryota</taxon>
        <taxon>Viridiplantae</taxon>
        <taxon>Streptophyta</taxon>
        <taxon>Embryophyta</taxon>
        <taxon>Tracheophyta</taxon>
        <taxon>Spermatophyta</taxon>
        <taxon>Magnoliopsida</taxon>
        <taxon>Liliopsida</taxon>
        <taxon>Poales</taxon>
        <taxon>Poaceae</taxon>
        <taxon>BOP clade</taxon>
        <taxon>Pooideae</taxon>
        <taxon>Poodae</taxon>
        <taxon>Poeae</taxon>
        <taxon>Poeae Chloroplast Group 2 (Poeae type)</taxon>
        <taxon>Loliodinae</taxon>
        <taxon>Loliinae</taxon>
        <taxon>Lolium</taxon>
    </lineage>
</organism>